<dbReference type="Gene3D" id="3.60.15.10">
    <property type="entry name" value="Ribonuclease Z/Hydroxyacylglutathione hydrolase-like"/>
    <property type="match status" value="1"/>
</dbReference>
<keyword evidence="7" id="KW-1185">Reference proteome</keyword>
<reference evidence="6 7" key="1">
    <citation type="submission" date="2023-07" db="EMBL/GenBank/DDBJ databases">
        <title>Genomic Encyclopedia of Type Strains, Phase IV (KMG-IV): sequencing the most valuable type-strain genomes for metagenomic binning, comparative biology and taxonomic classification.</title>
        <authorList>
            <person name="Goeker M."/>
        </authorList>
    </citation>
    <scope>NUCLEOTIDE SEQUENCE [LARGE SCALE GENOMIC DNA]</scope>
    <source>
        <strain evidence="6 7">DSM 29005</strain>
    </source>
</reference>
<keyword evidence="2" id="KW-0479">Metal-binding</keyword>
<evidence type="ECO:0000256" key="2">
    <source>
        <dbReference type="ARBA" id="ARBA00022723"/>
    </source>
</evidence>
<feature type="domain" description="Metallo-beta-lactamase" evidence="5">
    <location>
        <begin position="50"/>
        <end position="249"/>
    </location>
</feature>
<dbReference type="Pfam" id="PF00753">
    <property type="entry name" value="Lactamase_B"/>
    <property type="match status" value="1"/>
</dbReference>
<dbReference type="CDD" id="cd07728">
    <property type="entry name" value="YtnP-like_MBL-fold"/>
    <property type="match status" value="1"/>
</dbReference>
<dbReference type="InterPro" id="IPR036866">
    <property type="entry name" value="RibonucZ/Hydroxyglut_hydro"/>
</dbReference>
<evidence type="ECO:0000256" key="4">
    <source>
        <dbReference type="ARBA" id="ARBA00022833"/>
    </source>
</evidence>
<accession>A0ABT9ZMT2</accession>
<dbReference type="SUPFAM" id="SSF56281">
    <property type="entry name" value="Metallo-hydrolase/oxidoreductase"/>
    <property type="match status" value="1"/>
</dbReference>
<evidence type="ECO:0000256" key="3">
    <source>
        <dbReference type="ARBA" id="ARBA00022801"/>
    </source>
</evidence>
<comment type="caution">
    <text evidence="6">The sequence shown here is derived from an EMBL/GenBank/DDBJ whole genome shotgun (WGS) entry which is preliminary data.</text>
</comment>
<name>A0ABT9ZMT2_9BACI</name>
<dbReference type="PANTHER" id="PTHR42978:SF6">
    <property type="entry name" value="QUORUM-QUENCHING LACTONASE YTNP-RELATED"/>
    <property type="match status" value="1"/>
</dbReference>
<dbReference type="RefSeq" id="WP_307347157.1">
    <property type="nucleotide sequence ID" value="NZ_JAUSUD010000048.1"/>
</dbReference>
<dbReference type="PANTHER" id="PTHR42978">
    <property type="entry name" value="QUORUM-QUENCHING LACTONASE YTNP-RELATED-RELATED"/>
    <property type="match status" value="1"/>
</dbReference>
<evidence type="ECO:0000313" key="7">
    <source>
        <dbReference type="Proteomes" id="UP001234495"/>
    </source>
</evidence>
<sequence>METLKIGETKITWLNGGCTNLDGGAMFGVVPKPLWSKKYPANELNQIELRTDPILIQKNGLNLLIDSGIGCGKLTDKQLRNYGVTEQSSLEESLMSLGLTVSDIDKIIMTHMHFDHACGLTKWVNDELQPVFPQTPIITSTIEWNEMRTPNIRSKNTYWQENWMAIEHQVTTFEDVVTITDGITMYHTGGHSNGHSIVVIEDGDEVAIHMADIMPTHAHYHPLWVLAYDNYPMKSIEMKQKWLKYGESHQAWYLFYHDAKLRAVKWNKEGTIIDKLKREG</sequence>
<protein>
    <submittedName>
        <fullName evidence="6">Glyoxylase-like metal-dependent hydrolase (Beta-lactamase superfamily II)</fullName>
    </submittedName>
</protein>
<dbReference type="InterPro" id="IPR051013">
    <property type="entry name" value="MBL_superfamily_lactonases"/>
</dbReference>
<dbReference type="SMART" id="SM00849">
    <property type="entry name" value="Lactamase_B"/>
    <property type="match status" value="1"/>
</dbReference>
<evidence type="ECO:0000313" key="6">
    <source>
        <dbReference type="EMBL" id="MDQ0233591.1"/>
    </source>
</evidence>
<evidence type="ECO:0000259" key="5">
    <source>
        <dbReference type="SMART" id="SM00849"/>
    </source>
</evidence>
<comment type="similarity">
    <text evidence="1">Belongs to the metallo-beta-lactamase superfamily.</text>
</comment>
<dbReference type="InterPro" id="IPR001279">
    <property type="entry name" value="Metallo-B-lactamas"/>
</dbReference>
<dbReference type="EMBL" id="JAUSUD010000048">
    <property type="protein sequence ID" value="MDQ0233591.1"/>
    <property type="molecule type" value="Genomic_DNA"/>
</dbReference>
<keyword evidence="4" id="KW-0862">Zinc</keyword>
<keyword evidence="3" id="KW-0378">Hydrolase</keyword>
<evidence type="ECO:0000256" key="1">
    <source>
        <dbReference type="ARBA" id="ARBA00007749"/>
    </source>
</evidence>
<gene>
    <name evidence="6" type="ORF">J2S19_004941</name>
</gene>
<proteinExistence type="inferred from homology"/>
<organism evidence="6 7">
    <name type="scientific">Metabacillus malikii</name>
    <dbReference type="NCBI Taxonomy" id="1504265"/>
    <lineage>
        <taxon>Bacteria</taxon>
        <taxon>Bacillati</taxon>
        <taxon>Bacillota</taxon>
        <taxon>Bacilli</taxon>
        <taxon>Bacillales</taxon>
        <taxon>Bacillaceae</taxon>
        <taxon>Metabacillus</taxon>
    </lineage>
</organism>
<dbReference type="Proteomes" id="UP001234495">
    <property type="component" value="Unassembled WGS sequence"/>
</dbReference>